<keyword evidence="5" id="KW-1185">Reference proteome</keyword>
<dbReference type="PROSITE" id="PS50948">
    <property type="entry name" value="PAN"/>
    <property type="match status" value="3"/>
</dbReference>
<dbReference type="GO" id="GO:0006508">
    <property type="term" value="P:proteolysis"/>
    <property type="evidence" value="ECO:0007669"/>
    <property type="project" value="InterPro"/>
</dbReference>
<dbReference type="Proteomes" id="UP000515125">
    <property type="component" value="Unplaced"/>
</dbReference>
<feature type="chain" id="PRO_5027981515" evidence="3">
    <location>
        <begin position="21"/>
        <end position="516"/>
    </location>
</feature>
<feature type="domain" description="Apple" evidence="4">
    <location>
        <begin position="359"/>
        <end position="431"/>
    </location>
</feature>
<dbReference type="Gene3D" id="3.50.4.10">
    <property type="entry name" value="Hepatocyte Growth Factor"/>
    <property type="match status" value="5"/>
</dbReference>
<dbReference type="OrthoDB" id="328076at2759"/>
<feature type="signal peptide" evidence="3">
    <location>
        <begin position="1"/>
        <end position="20"/>
    </location>
</feature>
<dbReference type="SUPFAM" id="SSF57414">
    <property type="entry name" value="Hairpin loop containing domain-like"/>
    <property type="match status" value="5"/>
</dbReference>
<dbReference type="SMART" id="SM00223">
    <property type="entry name" value="APPLE"/>
    <property type="match status" value="5"/>
</dbReference>
<evidence type="ECO:0000256" key="2">
    <source>
        <dbReference type="ARBA" id="ARBA00023157"/>
    </source>
</evidence>
<feature type="domain" description="Apple" evidence="4">
    <location>
        <begin position="182"/>
        <end position="258"/>
    </location>
</feature>
<evidence type="ECO:0000256" key="1">
    <source>
        <dbReference type="ARBA" id="ARBA00022737"/>
    </source>
</evidence>
<dbReference type="GeneID" id="34621775"/>
<accession>A0A6P6RQE2</accession>
<keyword evidence="1" id="KW-0677">Repeat</keyword>
<proteinExistence type="predicted"/>
<feature type="domain" description="Apple" evidence="4">
    <location>
        <begin position="82"/>
        <end position="152"/>
    </location>
</feature>
<protein>
    <submittedName>
        <fullName evidence="6">Micronemal protein 4</fullName>
    </submittedName>
</protein>
<sequence length="516" mass="56539">MSLLKAAVAVSLVGLYSGPASVIRQARETRLKFLETPDRSRTSVMRHLMCALLVPSLDPPCVVREYRCVWFVCAFSSQETTCFEQGVDYHGYDILTLSGVGSPSLCMESCGLSGDCRYWSWNSETNTCYLKSAGAFVNRTNAEKVISGPRSCHDEDGCTPPICLNSERSRSGSAGPCSPKVCLSAGFSEGVDYLGYDLTRIEGQEVASAAACQALCVAEPKCAFFSYKISSKDCYLKTAAAPMGRAVDANVISGPRDCSQVSTADEAPGDAYDLPSGNCAEGSTEYRGRDIDVRKNVRSAAFCQQLCAANTACFHWTWDRNRHICYQKDEFATEFRSTGRHTLGKVSGAKDCIPLNPGCQMLDTTFLGTAKRQLRNSATYEACQHNCQMDSTCHYWTWDLYSKLCVLRDEAPYGYVTDASTVGILAGPKYCPNDDVCIEQADYVGYDLEAIEDGSVLSAVACRTICRHTEGCEFWTWVKATKNCYLKTEDALLGKTNGLSSIGRFSGPRECFMQYG</sequence>
<dbReference type="CDD" id="cd01100">
    <property type="entry name" value="APPLE_Factor_XI_like"/>
    <property type="match status" value="1"/>
</dbReference>
<reference evidence="6" key="1">
    <citation type="submission" date="2025-08" db="UniProtKB">
        <authorList>
            <consortium name="RefSeq"/>
        </authorList>
    </citation>
    <scope>IDENTIFICATION</scope>
</reference>
<organism evidence="5 6">
    <name type="scientific">Cyclospora cayetanensis</name>
    <dbReference type="NCBI Taxonomy" id="88456"/>
    <lineage>
        <taxon>Eukaryota</taxon>
        <taxon>Sar</taxon>
        <taxon>Alveolata</taxon>
        <taxon>Apicomplexa</taxon>
        <taxon>Conoidasida</taxon>
        <taxon>Coccidia</taxon>
        <taxon>Eucoccidiorida</taxon>
        <taxon>Eimeriorina</taxon>
        <taxon>Eimeriidae</taxon>
        <taxon>Cyclospora</taxon>
    </lineage>
</organism>
<evidence type="ECO:0000313" key="5">
    <source>
        <dbReference type="Proteomes" id="UP000515125"/>
    </source>
</evidence>
<evidence type="ECO:0000259" key="4">
    <source>
        <dbReference type="PROSITE" id="PS50948"/>
    </source>
</evidence>
<name>A0A6P6RQE2_9EIME</name>
<dbReference type="Pfam" id="PF00024">
    <property type="entry name" value="PAN_1"/>
    <property type="match status" value="2"/>
</dbReference>
<gene>
    <name evidence="6" type="primary">LOC34621775</name>
</gene>
<dbReference type="Pfam" id="PF14295">
    <property type="entry name" value="PAN_4"/>
    <property type="match status" value="3"/>
</dbReference>
<dbReference type="GO" id="GO:0005576">
    <property type="term" value="C:extracellular region"/>
    <property type="evidence" value="ECO:0007669"/>
    <property type="project" value="InterPro"/>
</dbReference>
<keyword evidence="2" id="KW-1015">Disulfide bond</keyword>
<dbReference type="InterPro" id="IPR000177">
    <property type="entry name" value="Apple"/>
</dbReference>
<dbReference type="AlphaFoldDB" id="A0A6P6RQE2"/>
<dbReference type="InterPro" id="IPR003609">
    <property type="entry name" value="Pan_app"/>
</dbReference>
<evidence type="ECO:0000313" key="6">
    <source>
        <dbReference type="RefSeq" id="XP_026189973.1"/>
    </source>
</evidence>
<dbReference type="RefSeq" id="XP_026189973.1">
    <property type="nucleotide sequence ID" value="XM_026334188.1"/>
</dbReference>
<keyword evidence="3" id="KW-0732">Signal</keyword>
<evidence type="ECO:0000256" key="3">
    <source>
        <dbReference type="SAM" id="SignalP"/>
    </source>
</evidence>